<name>A0A085LQU5_9BILA</name>
<reference evidence="2 3" key="1">
    <citation type="journal article" date="2014" name="Nat. Genet.">
        <title>Genome and transcriptome of the porcine whipworm Trichuris suis.</title>
        <authorList>
            <person name="Jex A.R."/>
            <person name="Nejsum P."/>
            <person name="Schwarz E.M."/>
            <person name="Hu L."/>
            <person name="Young N.D."/>
            <person name="Hall R.S."/>
            <person name="Korhonen P.K."/>
            <person name="Liao S."/>
            <person name="Thamsborg S."/>
            <person name="Xia J."/>
            <person name="Xu P."/>
            <person name="Wang S."/>
            <person name="Scheerlinck J.P."/>
            <person name="Hofmann A."/>
            <person name="Sternberg P.W."/>
            <person name="Wang J."/>
            <person name="Gasser R.B."/>
        </authorList>
    </citation>
    <scope>NUCLEOTIDE SEQUENCE [LARGE SCALE GENOMIC DNA]</scope>
    <source>
        <strain evidence="2">DCEP-RM93M</strain>
    </source>
</reference>
<keyword evidence="3" id="KW-1185">Reference proteome</keyword>
<sequence>MGVPYWLLPMVILLHFTMSTGYINCRNYPFAPPCRGIVLKRSPIYEPPRKSEMTHIAALKVVQILFCFSERLKLLTAVKNTQKLMNELENVLQREPDDLFKEEDHR</sequence>
<accession>A0A085LQU5</accession>
<feature type="chain" id="PRO_5001794695" evidence="1">
    <location>
        <begin position="22"/>
        <end position="106"/>
    </location>
</feature>
<feature type="signal peptide" evidence="1">
    <location>
        <begin position="1"/>
        <end position="21"/>
    </location>
</feature>
<evidence type="ECO:0000256" key="1">
    <source>
        <dbReference type="SAM" id="SignalP"/>
    </source>
</evidence>
<gene>
    <name evidence="2" type="ORF">M513_11799</name>
</gene>
<dbReference type="Proteomes" id="UP000030764">
    <property type="component" value="Unassembled WGS sequence"/>
</dbReference>
<dbReference type="AlphaFoldDB" id="A0A085LQU5"/>
<proteinExistence type="predicted"/>
<organism evidence="2 3">
    <name type="scientific">Trichuris suis</name>
    <name type="common">pig whipworm</name>
    <dbReference type="NCBI Taxonomy" id="68888"/>
    <lineage>
        <taxon>Eukaryota</taxon>
        <taxon>Metazoa</taxon>
        <taxon>Ecdysozoa</taxon>
        <taxon>Nematoda</taxon>
        <taxon>Enoplea</taxon>
        <taxon>Dorylaimia</taxon>
        <taxon>Trichinellida</taxon>
        <taxon>Trichuridae</taxon>
        <taxon>Trichuris</taxon>
    </lineage>
</organism>
<evidence type="ECO:0000313" key="2">
    <source>
        <dbReference type="EMBL" id="KFD47341.1"/>
    </source>
</evidence>
<protein>
    <submittedName>
        <fullName evidence="2">Uncharacterized protein</fullName>
    </submittedName>
</protein>
<evidence type="ECO:0000313" key="3">
    <source>
        <dbReference type="Proteomes" id="UP000030764"/>
    </source>
</evidence>
<keyword evidence="1" id="KW-0732">Signal</keyword>
<dbReference type="EMBL" id="KL363331">
    <property type="protein sequence ID" value="KFD47341.1"/>
    <property type="molecule type" value="Genomic_DNA"/>
</dbReference>